<feature type="transmembrane region" description="Helical" evidence="1">
    <location>
        <begin position="39"/>
        <end position="59"/>
    </location>
</feature>
<keyword evidence="1" id="KW-0472">Membrane</keyword>
<feature type="transmembrane region" description="Helical" evidence="1">
    <location>
        <begin position="14"/>
        <end position="33"/>
    </location>
</feature>
<evidence type="ECO:0000313" key="3">
    <source>
        <dbReference type="Proteomes" id="UP000228921"/>
    </source>
</evidence>
<organism evidence="2 3">
    <name type="scientific">Candidatus Thermofonsia Clade 1 bacterium</name>
    <dbReference type="NCBI Taxonomy" id="2364210"/>
    <lineage>
        <taxon>Bacteria</taxon>
        <taxon>Bacillati</taxon>
        <taxon>Chloroflexota</taxon>
        <taxon>Candidatus Thermofontia</taxon>
        <taxon>Candidatus Thermofonsia Clade 1</taxon>
    </lineage>
</organism>
<reference evidence="2 3" key="1">
    <citation type="submission" date="2017-11" db="EMBL/GenBank/DDBJ databases">
        <title>Evolution of Phototrophy in the Chloroflexi Phylum Driven by Horizontal Gene Transfer.</title>
        <authorList>
            <person name="Ward L.M."/>
            <person name="Hemp J."/>
            <person name="Shih P.M."/>
            <person name="Mcglynn S.E."/>
            <person name="Fischer W."/>
        </authorList>
    </citation>
    <scope>NUCLEOTIDE SEQUENCE [LARGE SCALE GENOMIC DNA]</scope>
    <source>
        <strain evidence="2">CP2_2F</strain>
    </source>
</reference>
<evidence type="ECO:0000256" key="1">
    <source>
        <dbReference type="SAM" id="Phobius"/>
    </source>
</evidence>
<comment type="caution">
    <text evidence="2">The sequence shown here is derived from an EMBL/GenBank/DDBJ whole genome shotgun (WGS) entry which is preliminary data.</text>
</comment>
<keyword evidence="1" id="KW-1133">Transmembrane helix</keyword>
<name>A0A2M8P3S4_9CHLR</name>
<dbReference type="EMBL" id="PGTK01000001">
    <property type="protein sequence ID" value="PJF32198.1"/>
    <property type="molecule type" value="Genomic_DNA"/>
</dbReference>
<protein>
    <submittedName>
        <fullName evidence="2">Uncharacterized protein</fullName>
    </submittedName>
</protein>
<keyword evidence="1" id="KW-0812">Transmembrane</keyword>
<dbReference type="AlphaFoldDB" id="A0A2M8P3S4"/>
<gene>
    <name evidence="2" type="ORF">CUN51_00800</name>
</gene>
<sequence length="64" mass="6849">MKPQHPFAHVPRRLMNLVVIGVGLPCILIANALDWSAVASFAVTAALILLSLSILAALYPKRGE</sequence>
<accession>A0A2M8P3S4</accession>
<proteinExistence type="predicted"/>
<dbReference type="Proteomes" id="UP000228921">
    <property type="component" value="Unassembled WGS sequence"/>
</dbReference>
<evidence type="ECO:0000313" key="2">
    <source>
        <dbReference type="EMBL" id="PJF32198.1"/>
    </source>
</evidence>